<dbReference type="EMBL" id="CAJVAX010000021">
    <property type="protein sequence ID" value="CAG7655095.1"/>
    <property type="molecule type" value="Genomic_DNA"/>
</dbReference>
<gene>
    <name evidence="2" type="ORF">SBRY_70011</name>
</gene>
<protein>
    <submittedName>
        <fullName evidence="2">Uncharacterized protein</fullName>
    </submittedName>
</protein>
<comment type="caution">
    <text evidence="2">The sequence shown here is derived from an EMBL/GenBank/DDBJ whole genome shotgun (WGS) entry which is preliminary data.</text>
</comment>
<feature type="region of interest" description="Disordered" evidence="1">
    <location>
        <begin position="1"/>
        <end position="31"/>
    </location>
</feature>
<dbReference type="Proteomes" id="UP001153328">
    <property type="component" value="Unassembled WGS sequence"/>
</dbReference>
<organism evidence="2 3">
    <name type="scientific">Actinacidiphila bryophytorum</name>
    <dbReference type="NCBI Taxonomy" id="1436133"/>
    <lineage>
        <taxon>Bacteria</taxon>
        <taxon>Bacillati</taxon>
        <taxon>Actinomycetota</taxon>
        <taxon>Actinomycetes</taxon>
        <taxon>Kitasatosporales</taxon>
        <taxon>Streptomycetaceae</taxon>
        <taxon>Actinacidiphila</taxon>
    </lineage>
</organism>
<reference evidence="2" key="1">
    <citation type="submission" date="2021-06" db="EMBL/GenBank/DDBJ databases">
        <authorList>
            <person name="Arsene-Ploetze F."/>
        </authorList>
    </citation>
    <scope>NUCLEOTIDE SEQUENCE</scope>
    <source>
        <strain evidence="2">SBRY1</strain>
    </source>
</reference>
<accession>A0A9W4H6Y2</accession>
<name>A0A9W4H6Y2_9ACTN</name>
<evidence type="ECO:0000313" key="2">
    <source>
        <dbReference type="EMBL" id="CAG7655095.1"/>
    </source>
</evidence>
<proteinExistence type="predicted"/>
<sequence length="67" mass="7202">MPAPTAGSAAHSLRTQVPLRGEGPQAAGRELSVPGGILDMWRGVRPTGRHYRAPIRQRSVCQRGMTP</sequence>
<dbReference type="AlphaFoldDB" id="A0A9W4H6Y2"/>
<evidence type="ECO:0000256" key="1">
    <source>
        <dbReference type="SAM" id="MobiDB-lite"/>
    </source>
</evidence>
<keyword evidence="3" id="KW-1185">Reference proteome</keyword>
<evidence type="ECO:0000313" key="3">
    <source>
        <dbReference type="Proteomes" id="UP001153328"/>
    </source>
</evidence>